<accession>A0AA88HUN5</accession>
<comment type="caution">
    <text evidence="10">The sequence shown here is derived from an EMBL/GenBank/DDBJ whole genome shotgun (WGS) entry which is preliminary data.</text>
</comment>
<keyword evidence="11" id="KW-1185">Reference proteome</keyword>
<protein>
    <recommendedName>
        <fullName evidence="9">Amino acid transporter transmembrane domain-containing protein</fullName>
    </recommendedName>
</protein>
<evidence type="ECO:0000256" key="3">
    <source>
        <dbReference type="ARBA" id="ARBA00022989"/>
    </source>
</evidence>
<sequence>MLALSTEGYSQFTGFIFVFNLIVGTGALTLPAVFQRAGWILSVLAILALAFMSYVTLTFVIESMAVANAVLRKRRRLEEEKDDAVQSQASVNSVGTSQPQDLYETEAIPRKKPLSPGSSPRHLPIVETASHNIVNMNEVEPLLASDALSEEHDDSICEIVDTVEMGTMARLFFNRIGTSLFFLCVCIYLYGDLAIYGAAMSRTITDVICTHMTNGSCNATMSDDELCFNHTSLTRFDVYRISLGVFVGLLGPFVFFNVQKTKYLQVMTLLMRWS</sequence>
<dbReference type="PANTHER" id="PTHR16189:SF0">
    <property type="entry name" value="TRANSMEMBRANE PROTEIN 104"/>
    <property type="match status" value="1"/>
</dbReference>
<keyword evidence="2 8" id="KW-0812">Transmembrane</keyword>
<evidence type="ECO:0000256" key="8">
    <source>
        <dbReference type="SAM" id="Phobius"/>
    </source>
</evidence>
<dbReference type="Proteomes" id="UP001187531">
    <property type="component" value="Unassembled WGS sequence"/>
</dbReference>
<organism evidence="10 11">
    <name type="scientific">Artemia franciscana</name>
    <name type="common">Brine shrimp</name>
    <name type="synonym">Artemia sanfranciscana</name>
    <dbReference type="NCBI Taxonomy" id="6661"/>
    <lineage>
        <taxon>Eukaryota</taxon>
        <taxon>Metazoa</taxon>
        <taxon>Ecdysozoa</taxon>
        <taxon>Arthropoda</taxon>
        <taxon>Crustacea</taxon>
        <taxon>Branchiopoda</taxon>
        <taxon>Anostraca</taxon>
        <taxon>Artemiidae</taxon>
        <taxon>Artemia</taxon>
    </lineage>
</organism>
<comment type="subcellular location">
    <subcellularLocation>
        <location evidence="1">Membrane</location>
        <topology evidence="1">Multi-pass membrane protein</topology>
    </subcellularLocation>
</comment>
<gene>
    <name evidence="10" type="ORF">QYM36_008858</name>
</gene>
<feature type="domain" description="Amino acid transporter transmembrane" evidence="9">
    <location>
        <begin position="10"/>
        <end position="66"/>
    </location>
</feature>
<evidence type="ECO:0000256" key="1">
    <source>
        <dbReference type="ARBA" id="ARBA00004141"/>
    </source>
</evidence>
<dbReference type="EMBL" id="JAVRJZ010000013">
    <property type="protein sequence ID" value="KAK2714441.1"/>
    <property type="molecule type" value="Genomic_DNA"/>
</dbReference>
<feature type="non-terminal residue" evidence="10">
    <location>
        <position position="1"/>
    </location>
</feature>
<dbReference type="PANTHER" id="PTHR16189">
    <property type="entry name" value="TRANSMEMBRANE PROTEIN 104-RELATED"/>
    <property type="match status" value="1"/>
</dbReference>
<reference evidence="10" key="1">
    <citation type="submission" date="2023-07" db="EMBL/GenBank/DDBJ databases">
        <title>Chromosome-level genome assembly of Artemia franciscana.</title>
        <authorList>
            <person name="Jo E."/>
        </authorList>
    </citation>
    <scope>NUCLEOTIDE SEQUENCE</scope>
    <source>
        <tissue evidence="10">Whole body</tissue>
    </source>
</reference>
<feature type="transmembrane region" description="Helical" evidence="8">
    <location>
        <begin position="12"/>
        <end position="34"/>
    </location>
</feature>
<evidence type="ECO:0000313" key="11">
    <source>
        <dbReference type="Proteomes" id="UP001187531"/>
    </source>
</evidence>
<feature type="compositionally biased region" description="Polar residues" evidence="7">
    <location>
        <begin position="85"/>
        <end position="100"/>
    </location>
</feature>
<evidence type="ECO:0000256" key="4">
    <source>
        <dbReference type="ARBA" id="ARBA00023136"/>
    </source>
</evidence>
<keyword evidence="3 8" id="KW-1133">Transmembrane helix</keyword>
<keyword evidence="5" id="KW-0325">Glycoprotein</keyword>
<evidence type="ECO:0000256" key="6">
    <source>
        <dbReference type="ARBA" id="ARBA00038166"/>
    </source>
</evidence>
<dbReference type="InterPro" id="IPR013057">
    <property type="entry name" value="AA_transpt_TM"/>
</dbReference>
<name>A0AA88HUN5_ARTSF</name>
<feature type="transmembrane region" description="Helical" evidence="8">
    <location>
        <begin position="172"/>
        <end position="191"/>
    </location>
</feature>
<comment type="similarity">
    <text evidence="6">Belongs to the TMEM104 family.</text>
</comment>
<feature type="transmembrane region" description="Helical" evidence="8">
    <location>
        <begin position="238"/>
        <end position="258"/>
    </location>
</feature>
<evidence type="ECO:0000256" key="7">
    <source>
        <dbReference type="SAM" id="MobiDB-lite"/>
    </source>
</evidence>
<dbReference type="GO" id="GO:0016020">
    <property type="term" value="C:membrane"/>
    <property type="evidence" value="ECO:0007669"/>
    <property type="project" value="UniProtKB-SubCell"/>
</dbReference>
<keyword evidence="4 8" id="KW-0472">Membrane</keyword>
<feature type="transmembrane region" description="Helical" evidence="8">
    <location>
        <begin position="40"/>
        <end position="71"/>
    </location>
</feature>
<dbReference type="Pfam" id="PF01490">
    <property type="entry name" value="Aa_trans"/>
    <property type="match status" value="1"/>
</dbReference>
<evidence type="ECO:0000259" key="9">
    <source>
        <dbReference type="Pfam" id="PF01490"/>
    </source>
</evidence>
<dbReference type="AlphaFoldDB" id="A0AA88HUN5"/>
<evidence type="ECO:0000256" key="2">
    <source>
        <dbReference type="ARBA" id="ARBA00022692"/>
    </source>
</evidence>
<evidence type="ECO:0000313" key="10">
    <source>
        <dbReference type="EMBL" id="KAK2714441.1"/>
    </source>
</evidence>
<feature type="region of interest" description="Disordered" evidence="7">
    <location>
        <begin position="81"/>
        <end position="102"/>
    </location>
</feature>
<proteinExistence type="inferred from homology"/>
<evidence type="ECO:0000256" key="5">
    <source>
        <dbReference type="ARBA" id="ARBA00023180"/>
    </source>
</evidence>